<dbReference type="EMBL" id="BT063123">
    <property type="protein sequence ID" value="ACN27820.1"/>
    <property type="molecule type" value="mRNA"/>
</dbReference>
<dbReference type="AlphaFoldDB" id="C0P4A4"/>
<sequence length="138" mass="15974">MTFHREDNPLGPSFLLLVFAEPHTSHNFCLAEQTSECLIPLLIASLFWAFKVCSCLAKRANPARLGWQGCLSLDAFRAPFSLCTMFWQQEICQNVNYMRRTALKKEKFCPLTMTCGSPICSSTWRRRRAYCGRTRRRL</sequence>
<reference evidence="1" key="2">
    <citation type="submission" date="2012-06" db="EMBL/GenBank/DDBJ databases">
        <authorList>
            <person name="Yu Y."/>
            <person name="Currie J."/>
            <person name="Lomeli R."/>
            <person name="Angelova A."/>
            <person name="Collura K."/>
            <person name="Wissotski M."/>
            <person name="Campos D."/>
            <person name="Kudrna D."/>
            <person name="Golser W."/>
            <person name="Ashely E."/>
            <person name="Descour A."/>
            <person name="Fernandes J."/>
            <person name="Soderlund C."/>
            <person name="Walbot V."/>
        </authorList>
    </citation>
    <scope>NUCLEOTIDE SEQUENCE</scope>
    <source>
        <strain evidence="1">B73</strain>
    </source>
</reference>
<accession>C0P4A4</accession>
<proteinExistence type="evidence at transcript level"/>
<evidence type="ECO:0000313" key="1">
    <source>
        <dbReference type="EMBL" id="ACN27820.1"/>
    </source>
</evidence>
<reference evidence="1" key="1">
    <citation type="journal article" date="2009" name="PLoS Genet.">
        <title>Sequencing, mapping, and analysis of 27,455 maize full-length cDNAs.</title>
        <authorList>
            <person name="Soderlund C."/>
            <person name="Descour A."/>
            <person name="Kudrna D."/>
            <person name="Bomhoff M."/>
            <person name="Boyd L."/>
            <person name="Currie J."/>
            <person name="Angelova A."/>
            <person name="Collura K."/>
            <person name="Wissotski M."/>
            <person name="Ashley E."/>
            <person name="Morrow D."/>
            <person name="Fernandes J."/>
            <person name="Walbot V."/>
            <person name="Yu Y."/>
        </authorList>
    </citation>
    <scope>NUCLEOTIDE SEQUENCE</scope>
    <source>
        <strain evidence="1">B73</strain>
    </source>
</reference>
<protein>
    <submittedName>
        <fullName evidence="1">Uncharacterized protein</fullName>
    </submittedName>
</protein>
<name>C0P4A4_MAIZE</name>
<organism evidence="1">
    <name type="scientific">Zea mays</name>
    <name type="common">Maize</name>
    <dbReference type="NCBI Taxonomy" id="4577"/>
    <lineage>
        <taxon>Eukaryota</taxon>
        <taxon>Viridiplantae</taxon>
        <taxon>Streptophyta</taxon>
        <taxon>Embryophyta</taxon>
        <taxon>Tracheophyta</taxon>
        <taxon>Spermatophyta</taxon>
        <taxon>Magnoliopsida</taxon>
        <taxon>Liliopsida</taxon>
        <taxon>Poales</taxon>
        <taxon>Poaceae</taxon>
        <taxon>PACMAD clade</taxon>
        <taxon>Panicoideae</taxon>
        <taxon>Andropogonodae</taxon>
        <taxon>Andropogoneae</taxon>
        <taxon>Tripsacinae</taxon>
        <taxon>Zea</taxon>
    </lineage>
</organism>